<dbReference type="Gene3D" id="3.40.50.1820">
    <property type="entry name" value="alpha/beta hydrolase"/>
    <property type="match status" value="1"/>
</dbReference>
<evidence type="ECO:0000313" key="4">
    <source>
        <dbReference type="Proteomes" id="UP000262699"/>
    </source>
</evidence>
<dbReference type="PROSITE" id="PS51318">
    <property type="entry name" value="TAT"/>
    <property type="match status" value="1"/>
</dbReference>
<accession>A0A3D0WGC0</accession>
<protein>
    <submittedName>
        <fullName evidence="3">Alpha/beta hydrolase</fullName>
    </submittedName>
</protein>
<keyword evidence="3" id="KW-0378">Hydrolase</keyword>
<gene>
    <name evidence="3" type="ORF">DEP91_11740</name>
</gene>
<sequence length="280" mass="29040">MGEEVIDRRALIAGAAGTAALLLARPALAAATTPVEEELRVSPTRTTKLFAWRPAVSRGTVVFSHGHGSWPSRYEALAAQLTAAGWTLIAPVHVDSMRYPDRAKFTMQASFGERIADLNAAIAGVPAEQPVVLVGHSFGTLSALCLGGALGYIAPFRAPRVKAMLGFSTPGKVPGLIQPTAYTTLAAPVMVVTGTEDRVPGFVADPADHLFVGETAPGPTYTIVAKGGGHELVADAAALTRYAPAINRFLSGYGLGDTKALAALGKWTAPAGDRFVVKAA</sequence>
<dbReference type="GO" id="GO:0016787">
    <property type="term" value="F:hydrolase activity"/>
    <property type="evidence" value="ECO:0007669"/>
    <property type="project" value="UniProtKB-KW"/>
</dbReference>
<name>A0A3D0WGC0_9SPHN</name>
<proteinExistence type="predicted"/>
<dbReference type="AlphaFoldDB" id="A0A3D0WGC0"/>
<comment type="caution">
    <text evidence="3">The sequence shown here is derived from an EMBL/GenBank/DDBJ whole genome shotgun (WGS) entry which is preliminary data.</text>
</comment>
<dbReference type="InterPro" id="IPR029058">
    <property type="entry name" value="AB_hydrolase_fold"/>
</dbReference>
<feature type="signal peptide" evidence="1">
    <location>
        <begin position="1"/>
        <end position="29"/>
    </location>
</feature>
<organism evidence="3 4">
    <name type="scientific">Sphingomonas bacterium</name>
    <dbReference type="NCBI Taxonomy" id="1895847"/>
    <lineage>
        <taxon>Bacteria</taxon>
        <taxon>Pseudomonadati</taxon>
        <taxon>Pseudomonadota</taxon>
        <taxon>Alphaproteobacteria</taxon>
        <taxon>Sphingomonadales</taxon>
        <taxon>Sphingomonadaceae</taxon>
        <taxon>Sphingomonas</taxon>
    </lineage>
</organism>
<dbReference type="Pfam" id="PF12697">
    <property type="entry name" value="Abhydrolase_6"/>
    <property type="match status" value="1"/>
</dbReference>
<evidence type="ECO:0000259" key="2">
    <source>
        <dbReference type="Pfam" id="PF12697"/>
    </source>
</evidence>
<reference evidence="3 4" key="1">
    <citation type="journal article" date="2018" name="Nat. Biotechnol.">
        <title>A standardized bacterial taxonomy based on genome phylogeny substantially revises the tree of life.</title>
        <authorList>
            <person name="Parks D.H."/>
            <person name="Chuvochina M."/>
            <person name="Waite D.W."/>
            <person name="Rinke C."/>
            <person name="Skarshewski A."/>
            <person name="Chaumeil P.A."/>
            <person name="Hugenholtz P."/>
        </authorList>
    </citation>
    <scope>NUCLEOTIDE SEQUENCE [LARGE SCALE GENOMIC DNA]</scope>
    <source>
        <strain evidence="3">UBA9015</strain>
    </source>
</reference>
<dbReference type="Proteomes" id="UP000262699">
    <property type="component" value="Unassembled WGS sequence"/>
</dbReference>
<dbReference type="InterPro" id="IPR006311">
    <property type="entry name" value="TAT_signal"/>
</dbReference>
<dbReference type="EMBL" id="DOYJ01000326">
    <property type="protein sequence ID" value="HCB76823.1"/>
    <property type="molecule type" value="Genomic_DNA"/>
</dbReference>
<evidence type="ECO:0000313" key="3">
    <source>
        <dbReference type="EMBL" id="HCB76823.1"/>
    </source>
</evidence>
<feature type="chain" id="PRO_5017829549" evidence="1">
    <location>
        <begin position="30"/>
        <end position="280"/>
    </location>
</feature>
<dbReference type="InterPro" id="IPR000073">
    <property type="entry name" value="AB_hydrolase_1"/>
</dbReference>
<evidence type="ECO:0000256" key="1">
    <source>
        <dbReference type="SAM" id="SignalP"/>
    </source>
</evidence>
<keyword evidence="1" id="KW-0732">Signal</keyword>
<feature type="domain" description="AB hydrolase-1" evidence="2">
    <location>
        <begin position="61"/>
        <end position="155"/>
    </location>
</feature>
<dbReference type="SUPFAM" id="SSF53474">
    <property type="entry name" value="alpha/beta-Hydrolases"/>
    <property type="match status" value="1"/>
</dbReference>